<proteinExistence type="predicted"/>
<evidence type="ECO:0008006" key="3">
    <source>
        <dbReference type="Google" id="ProtNLM"/>
    </source>
</evidence>
<gene>
    <name evidence="1" type="ORF">SAMN05421863_100128</name>
</gene>
<name>A0A1I4ISR5_9PROT</name>
<dbReference type="EMBL" id="FOUB01000001">
    <property type="protein sequence ID" value="SFL56816.1"/>
    <property type="molecule type" value="Genomic_DNA"/>
</dbReference>
<evidence type="ECO:0000313" key="1">
    <source>
        <dbReference type="EMBL" id="SFL56816.1"/>
    </source>
</evidence>
<dbReference type="AlphaFoldDB" id="A0A1I4ISR5"/>
<accession>A0A1I4ISR5</accession>
<evidence type="ECO:0000313" key="2">
    <source>
        <dbReference type="Proteomes" id="UP000183287"/>
    </source>
</evidence>
<keyword evidence="2" id="KW-1185">Reference proteome</keyword>
<sequence>MTNQFVQFPKVIAMTCSLFLVIHASGCVSFGKGVAEAVLSVQGKKEDTRKCYIRGRAFEGLEAKLKWQEQLSQAGKNDRPVIKVLVVHGIGSHQPGYSTRLAENLAQALSLNRVQETIKEITITHPKYPTQELGLLRLIRYMNADESREIIFAELTWDSIIAKEKQAILFDNSGEYSFRRAPFNNIMKVFVNDTIPDVMMFNGTSRQKIHISVGQSLCWLMSNSWNSLKTKTTQFCDGTAPTSLDRLDDEFVFITHSLGSRITVDALQWIASIVSDTTQLEAALAENLQFSQSTTAISLQTNIMKNFLEKKRLLQQKEFTVFMLSNQLPLLQMGQLKPGVTGRIADICSPNATHAAEKLFSKTHLIAFSDPNDLFSYALPPSFIDEYVDSRLCPTLTNTILNVISITDIFVGQFANPFTAHTEYDNDPRVIGLIAKGIGHREIDPEVAERCTWLESVPDGQ</sequence>
<dbReference type="Proteomes" id="UP000183287">
    <property type="component" value="Unassembled WGS sequence"/>
</dbReference>
<reference evidence="2" key="1">
    <citation type="submission" date="2016-10" db="EMBL/GenBank/DDBJ databases">
        <authorList>
            <person name="Varghese N."/>
            <person name="Submissions S."/>
        </authorList>
    </citation>
    <scope>NUCLEOTIDE SEQUENCE [LARGE SCALE GENOMIC DNA]</scope>
    <source>
        <strain evidence="2">Nm44</strain>
    </source>
</reference>
<protein>
    <recommendedName>
        <fullName evidence="3">Alpha/beta hydrolase</fullName>
    </recommendedName>
</protein>
<dbReference type="STRING" id="44574.AAW31_09005"/>
<organism evidence="1 2">
    <name type="scientific">Nitrosomonas communis</name>
    <dbReference type="NCBI Taxonomy" id="44574"/>
    <lineage>
        <taxon>Bacteria</taxon>
        <taxon>Pseudomonadati</taxon>
        <taxon>Pseudomonadota</taxon>
        <taxon>Betaproteobacteria</taxon>
        <taxon>Nitrosomonadales</taxon>
        <taxon>Nitrosomonadaceae</taxon>
        <taxon>Nitrosomonas</taxon>
    </lineage>
</organism>